<dbReference type="GO" id="GO:0031491">
    <property type="term" value="F:nucleosome binding"/>
    <property type="evidence" value="ECO:0007669"/>
    <property type="project" value="TreeGrafter"/>
</dbReference>
<keyword evidence="14" id="KW-1185">Reference proteome</keyword>
<evidence type="ECO:0000256" key="5">
    <source>
        <dbReference type="ARBA" id="ARBA00023015"/>
    </source>
</evidence>
<comment type="subcellular location">
    <subcellularLocation>
        <location evidence="2">Chromosome</location>
    </subcellularLocation>
    <subcellularLocation>
        <location evidence="1">Nucleus</location>
    </subcellularLocation>
</comment>
<dbReference type="InterPro" id="IPR011993">
    <property type="entry name" value="PH-like_dom_sf"/>
</dbReference>
<dbReference type="Gene3D" id="2.30.29.120">
    <property type="match status" value="1"/>
</dbReference>
<dbReference type="PANTHER" id="PTHR45849:SF3">
    <property type="entry name" value="HISTONE CHAPERONE RTT106"/>
    <property type="match status" value="1"/>
</dbReference>
<evidence type="ECO:0000256" key="4">
    <source>
        <dbReference type="ARBA" id="ARBA00022454"/>
    </source>
</evidence>
<keyword evidence="5" id="KW-0805">Transcription regulation</keyword>
<organism evidence="13 14">
    <name type="scientific">Friedmanniomyces simplex</name>
    <dbReference type="NCBI Taxonomy" id="329884"/>
    <lineage>
        <taxon>Eukaryota</taxon>
        <taxon>Fungi</taxon>
        <taxon>Dikarya</taxon>
        <taxon>Ascomycota</taxon>
        <taxon>Pezizomycotina</taxon>
        <taxon>Dothideomycetes</taxon>
        <taxon>Dothideomycetidae</taxon>
        <taxon>Mycosphaerellales</taxon>
        <taxon>Teratosphaeriaceae</taxon>
        <taxon>Friedmanniomyces</taxon>
    </lineage>
</organism>
<comment type="function">
    <text evidence="9">Histones H3 and H4 chaperone involved in the nucleosome formation and heterochromatin silencing. Required for the deposition of H3K56ac-carrying H3-H4 complex onto newly-replicated DNA. Plays a role in the transcriptional regulation of the cell-cycle dependent histone genes by creating a repressive structure at the core histone gene promoter.</text>
</comment>
<dbReference type="Pfam" id="PF18469">
    <property type="entry name" value="PH_18"/>
    <property type="match status" value="1"/>
</dbReference>
<dbReference type="PANTHER" id="PTHR45849">
    <property type="entry name" value="FACT COMPLEX SUBUNIT SSRP1"/>
    <property type="match status" value="1"/>
</dbReference>
<evidence type="ECO:0000256" key="2">
    <source>
        <dbReference type="ARBA" id="ARBA00004286"/>
    </source>
</evidence>
<keyword evidence="4" id="KW-0158">Chromosome</keyword>
<evidence type="ECO:0000313" key="14">
    <source>
        <dbReference type="Proteomes" id="UP000309340"/>
    </source>
</evidence>
<dbReference type="GO" id="GO:0042393">
    <property type="term" value="F:histone binding"/>
    <property type="evidence" value="ECO:0007669"/>
    <property type="project" value="TreeGrafter"/>
</dbReference>
<protein>
    <recommendedName>
        <fullName evidence="12">Histone chaperone RTT106/FACT complex subunit SPT16-like middle domain-containing protein</fullName>
    </recommendedName>
</protein>
<dbReference type="GO" id="GO:0005634">
    <property type="term" value="C:nucleus"/>
    <property type="evidence" value="ECO:0007669"/>
    <property type="project" value="UniProtKB-SubCell"/>
</dbReference>
<feature type="domain" description="Histone chaperone RTT106/FACT complex subunit SPT16-like middle" evidence="12">
    <location>
        <begin position="234"/>
        <end position="339"/>
    </location>
</feature>
<keyword evidence="6" id="KW-0238">DNA-binding</keyword>
<evidence type="ECO:0000313" key="13">
    <source>
        <dbReference type="EMBL" id="TKA82306.1"/>
    </source>
</evidence>
<dbReference type="GO" id="GO:0003677">
    <property type="term" value="F:DNA binding"/>
    <property type="evidence" value="ECO:0007669"/>
    <property type="project" value="UniProtKB-KW"/>
</dbReference>
<dbReference type="InterPro" id="IPR040770">
    <property type="entry name" value="Rtt106_PH"/>
</dbReference>
<dbReference type="Gene3D" id="2.30.29.30">
    <property type="entry name" value="Pleckstrin-homology domain (PH domain)/Phosphotyrosine-binding domain (PTB)"/>
    <property type="match status" value="1"/>
</dbReference>
<keyword evidence="8" id="KW-0539">Nucleus</keyword>
<feature type="compositionally biased region" description="Acidic residues" evidence="11">
    <location>
        <begin position="393"/>
        <end position="441"/>
    </location>
</feature>
<dbReference type="EMBL" id="NAJQ01000036">
    <property type="protein sequence ID" value="TKA82306.1"/>
    <property type="molecule type" value="Genomic_DNA"/>
</dbReference>
<evidence type="ECO:0000256" key="1">
    <source>
        <dbReference type="ARBA" id="ARBA00004123"/>
    </source>
</evidence>
<comment type="subunit">
    <text evidence="10">Interacts with histones H3 and H4.</text>
</comment>
<feature type="compositionally biased region" description="Gly residues" evidence="11">
    <location>
        <begin position="360"/>
        <end position="372"/>
    </location>
</feature>
<sequence>MQGIPPNFPPDLTARITHAVRRYPDLQPLFHDLARHVTAPTPTSAPANSKKRKLEDGVHASSTPTNGATSPAGINAPTIVYECKDVSFQVPARKKLKLQLVADASDKRRQEVRLQNQQTHAIDYTLPADQIDQVFCLPVPEKQQRQWNFVLFPKPGAITDNGTPCEQMVFTMGEVAATGATSAGQGITEQDTFITVTERELNSLLQPQGKHVVIPDAAEFVSSIPQPHRKGEKAYHVKAHRGSKDGYLFLLPTGILSGFRKPLAFFPFAAIDAISYTAVLQRTFNLVISAREDRSATAGAAVEEEDIETKDVEFSMIDQADFAGIDGYIKRHGLNDASMAAERRAKAYNINKIKRDGEVSGRGSGEANGGAEGEGEDGDGLTELQRAERQVQDAEDEEEEDYVESGGESDGEGEEDSDGEEAGEVDEDEDGVEDDEDEDEV</sequence>
<proteinExistence type="inferred from homology"/>
<evidence type="ECO:0000256" key="6">
    <source>
        <dbReference type="ARBA" id="ARBA00023125"/>
    </source>
</evidence>
<evidence type="ECO:0000256" key="9">
    <source>
        <dbReference type="ARBA" id="ARBA00037550"/>
    </source>
</evidence>
<reference evidence="13 14" key="1">
    <citation type="submission" date="2017-03" db="EMBL/GenBank/DDBJ databases">
        <title>Genomes of endolithic fungi from Antarctica.</title>
        <authorList>
            <person name="Coleine C."/>
            <person name="Masonjones S."/>
            <person name="Stajich J.E."/>
        </authorList>
    </citation>
    <scope>NUCLEOTIDE SEQUENCE [LARGE SCALE GENOMIC DNA]</scope>
    <source>
        <strain evidence="13 14">CCFEE 5184</strain>
    </source>
</reference>
<evidence type="ECO:0000256" key="8">
    <source>
        <dbReference type="ARBA" id="ARBA00023242"/>
    </source>
</evidence>
<comment type="caution">
    <text evidence="13">The sequence shown here is derived from an EMBL/GenBank/DDBJ whole genome shotgun (WGS) entry which is preliminary data.</text>
</comment>
<dbReference type="AlphaFoldDB" id="A0A4U0Y0Q8"/>
<evidence type="ECO:0000256" key="3">
    <source>
        <dbReference type="ARBA" id="ARBA00006159"/>
    </source>
</evidence>
<dbReference type="InterPro" id="IPR050454">
    <property type="entry name" value="RTT106/SSRP1_HistChap/FACT"/>
</dbReference>
<name>A0A4U0Y0Q8_9PEZI</name>
<evidence type="ECO:0000256" key="10">
    <source>
        <dbReference type="ARBA" id="ARBA00038654"/>
    </source>
</evidence>
<feature type="region of interest" description="Disordered" evidence="11">
    <location>
        <begin position="356"/>
        <end position="441"/>
    </location>
</feature>
<gene>
    <name evidence="13" type="ORF">B0A55_01444</name>
</gene>
<accession>A0A4U0Y0Q8</accession>
<evidence type="ECO:0000259" key="12">
    <source>
        <dbReference type="SMART" id="SM01287"/>
    </source>
</evidence>
<dbReference type="Pfam" id="PF08512">
    <property type="entry name" value="Rttp106-like_middle"/>
    <property type="match status" value="1"/>
</dbReference>
<comment type="similarity">
    <text evidence="3">Belongs to the RTT106 family.</text>
</comment>
<dbReference type="GO" id="GO:0005694">
    <property type="term" value="C:chromosome"/>
    <property type="evidence" value="ECO:0007669"/>
    <property type="project" value="UniProtKB-SubCell"/>
</dbReference>
<feature type="compositionally biased region" description="Polar residues" evidence="11">
    <location>
        <begin position="60"/>
        <end position="69"/>
    </location>
</feature>
<keyword evidence="7" id="KW-0804">Transcription</keyword>
<dbReference type="InterPro" id="IPR013719">
    <property type="entry name" value="RTT106/SPT16-like_middle_dom"/>
</dbReference>
<dbReference type="SMART" id="SM01287">
    <property type="entry name" value="Rtt106"/>
    <property type="match status" value="1"/>
</dbReference>
<dbReference type="SUPFAM" id="SSF50729">
    <property type="entry name" value="PH domain-like"/>
    <property type="match status" value="1"/>
</dbReference>
<dbReference type="OrthoDB" id="75754at2759"/>
<feature type="region of interest" description="Disordered" evidence="11">
    <location>
        <begin position="39"/>
        <end position="73"/>
    </location>
</feature>
<dbReference type="Proteomes" id="UP000309340">
    <property type="component" value="Unassembled WGS sequence"/>
</dbReference>
<dbReference type="STRING" id="329884.A0A4U0Y0Q8"/>
<evidence type="ECO:0000256" key="11">
    <source>
        <dbReference type="SAM" id="MobiDB-lite"/>
    </source>
</evidence>
<evidence type="ECO:0000256" key="7">
    <source>
        <dbReference type="ARBA" id="ARBA00023163"/>
    </source>
</evidence>